<keyword evidence="3" id="KW-1185">Reference proteome</keyword>
<accession>A0A4R1BC67</accession>
<comment type="caution">
    <text evidence="2">The sequence shown here is derived from an EMBL/GenBank/DDBJ whole genome shotgun (WGS) entry which is preliminary data.</text>
</comment>
<dbReference type="GO" id="GO:0046820">
    <property type="term" value="F:4-amino-4-deoxychorismate synthase activity"/>
    <property type="evidence" value="ECO:0007669"/>
    <property type="project" value="TreeGrafter"/>
</dbReference>
<dbReference type="SUPFAM" id="SSF56322">
    <property type="entry name" value="ADC synthase"/>
    <property type="match status" value="1"/>
</dbReference>
<dbReference type="PANTHER" id="PTHR11236:SF50">
    <property type="entry name" value="AMINODEOXYCHORISMATE SYNTHASE COMPONENT 1"/>
    <property type="match status" value="1"/>
</dbReference>
<dbReference type="AlphaFoldDB" id="A0A4R1BC67"/>
<reference evidence="2 3" key="1">
    <citation type="submission" date="2019-03" db="EMBL/GenBank/DDBJ databases">
        <authorList>
            <person name="Kim M.K.M."/>
        </authorList>
    </citation>
    <scope>NUCLEOTIDE SEQUENCE [LARGE SCALE GENOMIC DNA]</scope>
    <source>
        <strain evidence="2 3">17J68-12</strain>
    </source>
</reference>
<dbReference type="Pfam" id="PF00425">
    <property type="entry name" value="Chorismate_bind"/>
    <property type="match status" value="1"/>
</dbReference>
<proteinExistence type="predicted"/>
<sequence length="401" mass="44157">MLNWLRRFNIFCFLDSHGYPGRSFDWLAGAGARHRVGAADGPAALDALAASERWAFGHLAFELRHAAYGLAGGPQDPIGFPPLHFFIPEVVLYARGDTLHIEAADPDTVWKALQETPVPAAGPGASIQMEATLSRAAYLDRIGALLQHIRRGDCYEINFCQEFHAQAPGLDPLPVYRKLAALSPTPFGGYYRLDDRYLLCASPERFLRKQGSELIAQPIKGTARRNPGDKAADAALREGLYLSPKERAENVMVVDLMRNDLSHVCHDVVVPELFGLYTFPQVHQMISTVSGRLHPGTGFSAVLDATFPMGSMTGAPKQRVLELIRRYEPTARGLFSGSLGYFHEGDFDFNVVIRSLLYNADTGALSYQVGSGITAYCEAAAEWEECRLKALALERAMQDIE</sequence>
<dbReference type="GO" id="GO:0000162">
    <property type="term" value="P:L-tryptophan biosynthetic process"/>
    <property type="evidence" value="ECO:0007669"/>
    <property type="project" value="TreeGrafter"/>
</dbReference>
<dbReference type="Proteomes" id="UP000295334">
    <property type="component" value="Unassembled WGS sequence"/>
</dbReference>
<evidence type="ECO:0000313" key="3">
    <source>
        <dbReference type="Proteomes" id="UP000295334"/>
    </source>
</evidence>
<dbReference type="OrthoDB" id="9803598at2"/>
<evidence type="ECO:0000259" key="1">
    <source>
        <dbReference type="Pfam" id="PF00425"/>
    </source>
</evidence>
<name>A0A4R1BC67_9BACT</name>
<dbReference type="EMBL" id="SJZI01000042">
    <property type="protein sequence ID" value="TCJ14629.1"/>
    <property type="molecule type" value="Genomic_DNA"/>
</dbReference>
<dbReference type="PANTHER" id="PTHR11236">
    <property type="entry name" value="AMINOBENZOATE/ANTHRANILATE SYNTHASE"/>
    <property type="match status" value="1"/>
</dbReference>
<feature type="domain" description="Chorismate-utilising enzyme C-terminal" evidence="1">
    <location>
        <begin position="135"/>
        <end position="389"/>
    </location>
</feature>
<evidence type="ECO:0000313" key="2">
    <source>
        <dbReference type="EMBL" id="TCJ14629.1"/>
    </source>
</evidence>
<dbReference type="InterPro" id="IPR015890">
    <property type="entry name" value="Chorismate_C"/>
</dbReference>
<dbReference type="PRINTS" id="PR00095">
    <property type="entry name" value="ANTSNTHASEI"/>
</dbReference>
<dbReference type="InterPro" id="IPR019999">
    <property type="entry name" value="Anth_synth_I-like"/>
</dbReference>
<protein>
    <submittedName>
        <fullName evidence="2">Anthranilate synthase component I family protein</fullName>
    </submittedName>
</protein>
<gene>
    <name evidence="2" type="ORF">EPD60_10230</name>
</gene>
<organism evidence="2 3">
    <name type="scientific">Flaviaesturariibacter flavus</name>
    <dbReference type="NCBI Taxonomy" id="2502780"/>
    <lineage>
        <taxon>Bacteria</taxon>
        <taxon>Pseudomonadati</taxon>
        <taxon>Bacteroidota</taxon>
        <taxon>Chitinophagia</taxon>
        <taxon>Chitinophagales</taxon>
        <taxon>Chitinophagaceae</taxon>
        <taxon>Flaviaestuariibacter</taxon>
    </lineage>
</organism>
<dbReference type="InterPro" id="IPR005801">
    <property type="entry name" value="ADC_synthase"/>
</dbReference>
<dbReference type="Gene3D" id="3.60.120.10">
    <property type="entry name" value="Anthranilate synthase"/>
    <property type="match status" value="1"/>
</dbReference>